<keyword evidence="2" id="KW-1185">Reference proteome</keyword>
<evidence type="ECO:0000313" key="2">
    <source>
        <dbReference type="Proteomes" id="UP000697995"/>
    </source>
</evidence>
<protein>
    <recommendedName>
        <fullName evidence="3">SH3-like domain-containing protein</fullName>
    </recommendedName>
</protein>
<dbReference type="RefSeq" id="WP_133223465.1">
    <property type="nucleotide sequence ID" value="NZ_NRSG01000591.1"/>
</dbReference>
<dbReference type="Proteomes" id="UP000697995">
    <property type="component" value="Unassembled WGS sequence"/>
</dbReference>
<dbReference type="InterPro" id="IPR010466">
    <property type="entry name" value="DUF1058"/>
</dbReference>
<evidence type="ECO:0000313" key="1">
    <source>
        <dbReference type="EMBL" id="MBK1662506.1"/>
    </source>
</evidence>
<gene>
    <name evidence="1" type="ORF">CKO45_30470</name>
</gene>
<comment type="caution">
    <text evidence="1">The sequence shown here is derived from an EMBL/GenBank/DDBJ whole genome shotgun (WGS) entry which is preliminary data.</text>
</comment>
<reference evidence="1 2" key="1">
    <citation type="journal article" date="2020" name="Microorganisms">
        <title>Osmotic Adaptation and Compatible Solute Biosynthesis of Phototrophic Bacteria as Revealed from Genome Analyses.</title>
        <authorList>
            <person name="Imhoff J.F."/>
            <person name="Rahn T."/>
            <person name="Kunzel S."/>
            <person name="Keller A."/>
            <person name="Neulinger S.C."/>
        </authorList>
    </citation>
    <scope>NUCLEOTIDE SEQUENCE [LARGE SCALE GENOMIC DNA]</scope>
    <source>
        <strain evidence="1 2">DSM 15382</strain>
    </source>
</reference>
<name>A0ABS1D7G7_9PROT</name>
<sequence length="143" mass="16394">MGSATGLPLPRYAALGSNQVNLRIGPDLRYKIDWTYQRKDLPVQIVEEHDIWRRIRDPEGTEGWVQRPLLTSRRTFLVQGEERALRRRPEEGAEAVARLKPGVIGSLRKCEAESAWCEARVGDYRGWIRRSEIWGVAADEPVN</sequence>
<dbReference type="Pfam" id="PF06347">
    <property type="entry name" value="SH3_4"/>
    <property type="match status" value="2"/>
</dbReference>
<evidence type="ECO:0008006" key="3">
    <source>
        <dbReference type="Google" id="ProtNLM"/>
    </source>
</evidence>
<organism evidence="1 2">
    <name type="scientific">Paracraurococcus ruber</name>
    <dbReference type="NCBI Taxonomy" id="77675"/>
    <lineage>
        <taxon>Bacteria</taxon>
        <taxon>Pseudomonadati</taxon>
        <taxon>Pseudomonadota</taxon>
        <taxon>Alphaproteobacteria</taxon>
        <taxon>Acetobacterales</taxon>
        <taxon>Roseomonadaceae</taxon>
        <taxon>Paracraurococcus</taxon>
    </lineage>
</organism>
<dbReference type="EMBL" id="NRSG01000591">
    <property type="protein sequence ID" value="MBK1662506.1"/>
    <property type="molecule type" value="Genomic_DNA"/>
</dbReference>
<accession>A0ABS1D7G7</accession>
<proteinExistence type="predicted"/>
<dbReference type="Gene3D" id="2.30.30.40">
    <property type="entry name" value="SH3 Domains"/>
    <property type="match status" value="1"/>
</dbReference>